<comment type="caution">
    <text evidence="2">The sequence shown here is derived from an EMBL/GenBank/DDBJ whole genome shotgun (WGS) entry which is preliminary data.</text>
</comment>
<accession>A0ABQ6SYK1</accession>
<dbReference type="RefSeq" id="WP_150455251.1">
    <property type="nucleotide sequence ID" value="NZ_VYKI01000018.1"/>
</dbReference>
<evidence type="ECO:0000313" key="2">
    <source>
        <dbReference type="EMBL" id="KAA8996016.1"/>
    </source>
</evidence>
<gene>
    <name evidence="2" type="ORF">FJU31_13730</name>
</gene>
<feature type="transmembrane region" description="Helical" evidence="1">
    <location>
        <begin position="47"/>
        <end position="65"/>
    </location>
</feature>
<evidence type="ECO:0000313" key="3">
    <source>
        <dbReference type="Proteomes" id="UP000326367"/>
    </source>
</evidence>
<feature type="transmembrane region" description="Helical" evidence="1">
    <location>
        <begin position="122"/>
        <end position="142"/>
    </location>
</feature>
<keyword evidence="1" id="KW-0472">Membrane</keyword>
<evidence type="ECO:0000256" key="1">
    <source>
        <dbReference type="SAM" id="Phobius"/>
    </source>
</evidence>
<keyword evidence="1" id="KW-0812">Transmembrane</keyword>
<dbReference type="Proteomes" id="UP000326367">
    <property type="component" value="Unassembled WGS sequence"/>
</dbReference>
<keyword evidence="1" id="KW-1133">Transmembrane helix</keyword>
<organism evidence="2 3">
    <name type="scientific">Stenotrophomonas cyclobalanopsidis</name>
    <dbReference type="NCBI Taxonomy" id="2771362"/>
    <lineage>
        <taxon>Bacteria</taxon>
        <taxon>Pseudomonadati</taxon>
        <taxon>Pseudomonadota</taxon>
        <taxon>Gammaproteobacteria</taxon>
        <taxon>Lysobacterales</taxon>
        <taxon>Lysobacteraceae</taxon>
        <taxon>Stenotrophomonas</taxon>
    </lineage>
</organism>
<feature type="transmembrane region" description="Helical" evidence="1">
    <location>
        <begin position="162"/>
        <end position="182"/>
    </location>
</feature>
<reference evidence="2 3" key="1">
    <citation type="journal article" date="2020" name="Antonie Van Leeuwenhoek">
        <title>Stenotrophomonas cyclobalanopsidis sp. nov., isolated from the leaf spot disease of Cyclobalanopsis patelliformis.</title>
        <authorList>
            <person name="Bian D.R."/>
            <person name="Xue H."/>
            <person name="Piao C.G."/>
            <person name="Li Y."/>
        </authorList>
    </citation>
    <scope>NUCLEOTIDE SEQUENCE [LARGE SCALE GENOMIC DNA]</scope>
    <source>
        <strain evidence="2 3">TPQG1-4</strain>
    </source>
</reference>
<name>A0ABQ6SYK1_9GAMM</name>
<dbReference type="EMBL" id="VYKI01000018">
    <property type="protein sequence ID" value="KAA8996016.1"/>
    <property type="molecule type" value="Genomic_DNA"/>
</dbReference>
<feature type="transmembrane region" description="Helical" evidence="1">
    <location>
        <begin position="71"/>
        <end position="92"/>
    </location>
</feature>
<protein>
    <submittedName>
        <fullName evidence="2">Uncharacterized protein</fullName>
    </submittedName>
</protein>
<sequence>MKPVTHNPEWGDLQALWQQQPGPPAVDVAALQREAERRSRWIRLRSAIELLITVVAVANCVRALLDPRKLIAHGLLWGLIAFVLAVAGWIFVQRRRQWRSRGLAPAALLAFERQRARISMQIWRVNIWLSLAVWAGLVWMALTAMQAGPDVPGALPPQTWALNLWLNGSVVVVAALTGAWAGRRRQRRLDRLAELEAQLQ</sequence>
<proteinExistence type="predicted"/>
<keyword evidence="3" id="KW-1185">Reference proteome</keyword>